<dbReference type="Gene3D" id="3.40.50.80">
    <property type="entry name" value="Nucleotide-binding domain of ferredoxin-NADP reductase (FNR) module"/>
    <property type="match status" value="1"/>
</dbReference>
<dbReference type="SUPFAM" id="SSF63380">
    <property type="entry name" value="Riboflavin synthase domain-like"/>
    <property type="match status" value="1"/>
</dbReference>
<dbReference type="Gene3D" id="2.40.30.10">
    <property type="entry name" value="Translation factors"/>
    <property type="match status" value="1"/>
</dbReference>
<dbReference type="InterPro" id="IPR001834">
    <property type="entry name" value="CBR-like"/>
</dbReference>
<dbReference type="GO" id="GO:0005741">
    <property type="term" value="C:mitochondrial outer membrane"/>
    <property type="evidence" value="ECO:0007669"/>
    <property type="project" value="UniProtKB-SubCell"/>
</dbReference>
<keyword evidence="9 15" id="KW-0560">Oxidoreductase</keyword>
<feature type="binding site" evidence="14">
    <location>
        <position position="129"/>
    </location>
    <ligand>
        <name>FAD</name>
        <dbReference type="ChEBI" id="CHEBI:57692"/>
    </ligand>
</feature>
<evidence type="ECO:0000256" key="3">
    <source>
        <dbReference type="ARBA" id="ARBA00006105"/>
    </source>
</evidence>
<comment type="catalytic activity">
    <reaction evidence="13 15">
        <text>2 Fe(III)-[cytochrome b5] + NADH = 2 Fe(II)-[cytochrome b5] + NAD(+) + H(+)</text>
        <dbReference type="Rhea" id="RHEA:46680"/>
        <dbReference type="Rhea" id="RHEA-COMP:10438"/>
        <dbReference type="Rhea" id="RHEA-COMP:10439"/>
        <dbReference type="ChEBI" id="CHEBI:15378"/>
        <dbReference type="ChEBI" id="CHEBI:29033"/>
        <dbReference type="ChEBI" id="CHEBI:29034"/>
        <dbReference type="ChEBI" id="CHEBI:57540"/>
        <dbReference type="ChEBI" id="CHEBI:57945"/>
        <dbReference type="EC" id="1.6.2.2"/>
    </reaction>
</comment>
<organism evidence="18 19">
    <name type="scientific">Arxiozyma heterogenica</name>
    <dbReference type="NCBI Taxonomy" id="278026"/>
    <lineage>
        <taxon>Eukaryota</taxon>
        <taxon>Fungi</taxon>
        <taxon>Dikarya</taxon>
        <taxon>Ascomycota</taxon>
        <taxon>Saccharomycotina</taxon>
        <taxon>Saccharomycetes</taxon>
        <taxon>Saccharomycetales</taxon>
        <taxon>Saccharomycetaceae</taxon>
        <taxon>Arxiozyma</taxon>
    </lineage>
</organism>
<dbReference type="InterPro" id="IPR039261">
    <property type="entry name" value="FNR_nucleotide-bd"/>
</dbReference>
<feature type="binding site" evidence="14">
    <location>
        <position position="136"/>
    </location>
    <ligand>
        <name>FAD</name>
        <dbReference type="ChEBI" id="CHEBI:57692"/>
    </ligand>
</feature>
<proteinExistence type="inferred from homology"/>
<dbReference type="CDD" id="cd06183">
    <property type="entry name" value="cyt_b5_reduct_like"/>
    <property type="match status" value="1"/>
</dbReference>
<dbReference type="PRINTS" id="PR00371">
    <property type="entry name" value="FPNCR"/>
</dbReference>
<dbReference type="PROSITE" id="PS51384">
    <property type="entry name" value="FAD_FR"/>
    <property type="match status" value="1"/>
</dbReference>
<name>A0AAN7WP80_9SACH</name>
<dbReference type="AlphaFoldDB" id="A0AAN7WP80"/>
<dbReference type="PANTHER" id="PTHR19370">
    <property type="entry name" value="NADH-CYTOCHROME B5 REDUCTASE"/>
    <property type="match status" value="1"/>
</dbReference>
<comment type="similarity">
    <text evidence="3 15">Belongs to the flavoprotein pyridine nucleotide cytochrome reductase family.</text>
</comment>
<keyword evidence="5 16" id="KW-0812">Transmembrane</keyword>
<reference evidence="19" key="1">
    <citation type="submission" date="2023-07" db="EMBL/GenBank/DDBJ databases">
        <title>A draft genome of Kazachstania heterogenica Y-27499.</title>
        <authorList>
            <person name="Donic C."/>
            <person name="Kralova J.S."/>
            <person name="Fidel L."/>
            <person name="Ben-Dor S."/>
            <person name="Jung S."/>
        </authorList>
    </citation>
    <scope>NUCLEOTIDE SEQUENCE [LARGE SCALE GENOMIC DNA]</scope>
    <source>
        <strain evidence="19">Y27499</strain>
    </source>
</reference>
<dbReference type="GO" id="GO:0090524">
    <property type="term" value="F:cytochrome-b5 reductase activity, acting on NADH"/>
    <property type="evidence" value="ECO:0007669"/>
    <property type="project" value="UniProtKB-EC"/>
</dbReference>
<accession>A0AAN7WP80</accession>
<evidence type="ECO:0000256" key="4">
    <source>
        <dbReference type="ARBA" id="ARBA00022630"/>
    </source>
</evidence>
<keyword evidence="19" id="KW-1185">Reference proteome</keyword>
<evidence type="ECO:0000256" key="8">
    <source>
        <dbReference type="ARBA" id="ARBA00022989"/>
    </source>
</evidence>
<comment type="cofactor">
    <cofactor evidence="1 14 15">
        <name>FAD</name>
        <dbReference type="ChEBI" id="CHEBI:57692"/>
    </cofactor>
</comment>
<evidence type="ECO:0000256" key="9">
    <source>
        <dbReference type="ARBA" id="ARBA00023002"/>
    </source>
</evidence>
<evidence type="ECO:0000256" key="2">
    <source>
        <dbReference type="ARBA" id="ARBA00004572"/>
    </source>
</evidence>
<evidence type="ECO:0000256" key="15">
    <source>
        <dbReference type="RuleBase" id="RU361226"/>
    </source>
</evidence>
<dbReference type="Proteomes" id="UP001306508">
    <property type="component" value="Unassembled WGS sequence"/>
</dbReference>
<keyword evidence="6" id="KW-1000">Mitochondrion outer membrane</keyword>
<dbReference type="InterPro" id="IPR017927">
    <property type="entry name" value="FAD-bd_FR_type"/>
</dbReference>
<evidence type="ECO:0000256" key="7">
    <source>
        <dbReference type="ARBA" id="ARBA00022827"/>
    </source>
</evidence>
<dbReference type="GO" id="GO:0006696">
    <property type="term" value="P:ergosterol biosynthetic process"/>
    <property type="evidence" value="ECO:0007669"/>
    <property type="project" value="TreeGrafter"/>
</dbReference>
<dbReference type="InterPro" id="IPR008333">
    <property type="entry name" value="Cbr1-like_FAD-bd_dom"/>
</dbReference>
<feature type="transmembrane region" description="Helical" evidence="16">
    <location>
        <begin position="13"/>
        <end position="33"/>
    </location>
</feature>
<dbReference type="EC" id="1.6.2.2" evidence="15"/>
<evidence type="ECO:0000256" key="16">
    <source>
        <dbReference type="SAM" id="Phobius"/>
    </source>
</evidence>
<feature type="binding site" evidence="14">
    <location>
        <position position="111"/>
    </location>
    <ligand>
        <name>FAD</name>
        <dbReference type="ChEBI" id="CHEBI:57692"/>
    </ligand>
</feature>
<evidence type="ECO:0000313" key="18">
    <source>
        <dbReference type="EMBL" id="KAK5781248.1"/>
    </source>
</evidence>
<keyword evidence="10 15" id="KW-0520">NAD</keyword>
<feature type="binding site" evidence="14">
    <location>
        <position position="178"/>
    </location>
    <ligand>
        <name>FAD</name>
        <dbReference type="ChEBI" id="CHEBI:57692"/>
    </ligand>
</feature>
<feature type="binding site" evidence="14">
    <location>
        <position position="112"/>
    </location>
    <ligand>
        <name>FAD</name>
        <dbReference type="ChEBI" id="CHEBI:57692"/>
    </ligand>
</feature>
<gene>
    <name evidence="18" type="ORF">RI543_001292</name>
</gene>
<keyword evidence="8 16" id="KW-1133">Transmembrane helix</keyword>
<dbReference type="PANTHER" id="PTHR19370:SF171">
    <property type="entry name" value="NADH-CYTOCHROME B5 REDUCTASE 2"/>
    <property type="match status" value="1"/>
</dbReference>
<evidence type="ECO:0000256" key="5">
    <source>
        <dbReference type="ARBA" id="ARBA00022692"/>
    </source>
</evidence>
<protein>
    <recommendedName>
        <fullName evidence="15">NADH-cytochrome b5 reductase</fullName>
        <ecNumber evidence="15">1.6.2.2</ecNumber>
    </recommendedName>
</protein>
<feature type="binding site" evidence="14">
    <location>
        <position position="110"/>
    </location>
    <ligand>
        <name>FAD</name>
        <dbReference type="ChEBI" id="CHEBI:57692"/>
    </ligand>
</feature>
<evidence type="ECO:0000256" key="11">
    <source>
        <dbReference type="ARBA" id="ARBA00023128"/>
    </source>
</evidence>
<evidence type="ECO:0000256" key="10">
    <source>
        <dbReference type="ARBA" id="ARBA00023027"/>
    </source>
</evidence>
<dbReference type="EMBL" id="JAWIZZ010000037">
    <property type="protein sequence ID" value="KAK5781248.1"/>
    <property type="molecule type" value="Genomic_DNA"/>
</dbReference>
<keyword evidence="12 16" id="KW-0472">Membrane</keyword>
<dbReference type="Pfam" id="PF00175">
    <property type="entry name" value="NAD_binding_1"/>
    <property type="match status" value="1"/>
</dbReference>
<evidence type="ECO:0000256" key="6">
    <source>
        <dbReference type="ARBA" id="ARBA00022787"/>
    </source>
</evidence>
<dbReference type="FunFam" id="3.40.50.80:FF:000009">
    <property type="entry name" value="NADH-cytochrome b5 reductase"/>
    <property type="match status" value="1"/>
</dbReference>
<dbReference type="InterPro" id="IPR001709">
    <property type="entry name" value="Flavoprot_Pyr_Nucl_cyt_Rdtase"/>
</dbReference>
<evidence type="ECO:0000256" key="13">
    <source>
        <dbReference type="ARBA" id="ARBA00047682"/>
    </source>
</evidence>
<dbReference type="Pfam" id="PF00970">
    <property type="entry name" value="FAD_binding_6"/>
    <property type="match status" value="1"/>
</dbReference>
<feature type="binding site" evidence="14">
    <location>
        <position position="127"/>
    </location>
    <ligand>
        <name>FAD</name>
        <dbReference type="ChEBI" id="CHEBI:57692"/>
    </ligand>
</feature>
<keyword evidence="4 14" id="KW-0285">Flavoprotein</keyword>
<evidence type="ECO:0000313" key="19">
    <source>
        <dbReference type="Proteomes" id="UP001306508"/>
    </source>
</evidence>
<evidence type="ECO:0000256" key="1">
    <source>
        <dbReference type="ARBA" id="ARBA00001974"/>
    </source>
</evidence>
<evidence type="ECO:0000256" key="14">
    <source>
        <dbReference type="PIRSR" id="PIRSR601834-1"/>
    </source>
</evidence>
<keyword evidence="7 14" id="KW-0274">FAD</keyword>
<feature type="domain" description="FAD-binding FR-type" evidence="17">
    <location>
        <begin position="56"/>
        <end position="161"/>
    </location>
</feature>
<dbReference type="SUPFAM" id="SSF52343">
    <property type="entry name" value="Ferredoxin reductase-like, C-terminal NADP-linked domain"/>
    <property type="match status" value="1"/>
</dbReference>
<dbReference type="InterPro" id="IPR017938">
    <property type="entry name" value="Riboflavin_synthase-like_b-brl"/>
</dbReference>
<dbReference type="PRINTS" id="PR00406">
    <property type="entry name" value="CYTB5RDTASE"/>
</dbReference>
<sequence>MFSQITKPQNSKLLTYIIGATATFAVATTAYHYTSSKKTSFSIISNESPKVFIGDNKWIDLPLLKVEEQSHDTKLFTFKLPTDDSVTGLTLASAVLTKFFNEETGKNVIRPYTPVSDLNMEGSFQLIIKHYPGGPMTNHIFKLKPNDTLSFKGPIKKWDWVPNSFERITLLGAGTGITPLFQLARHIVENPNDNTKVDLIYGNKTPNDILLKHELDALHKKYPDKFNVSYFVDSKESNLDSDSKLHLGFISKEFLKTNIAKATEKTHVFVCGPPPFMKAFSGEKVSPKDQGELIGILKELGYTKEQVFKF</sequence>
<dbReference type="InterPro" id="IPR001433">
    <property type="entry name" value="OxRdtase_FAD/NAD-bd"/>
</dbReference>
<evidence type="ECO:0000256" key="12">
    <source>
        <dbReference type="ARBA" id="ARBA00023136"/>
    </source>
</evidence>
<dbReference type="FunFam" id="2.40.30.10:FF:000032">
    <property type="entry name" value="NADH-cytochrome b5 reductase"/>
    <property type="match status" value="1"/>
</dbReference>
<evidence type="ECO:0000259" key="17">
    <source>
        <dbReference type="PROSITE" id="PS51384"/>
    </source>
</evidence>
<comment type="caution">
    <text evidence="18">The sequence shown here is derived from an EMBL/GenBank/DDBJ whole genome shotgun (WGS) entry which is preliminary data.</text>
</comment>
<comment type="subcellular location">
    <subcellularLocation>
        <location evidence="2">Mitochondrion outer membrane</location>
        <topology evidence="2">Single-pass membrane protein</topology>
    </subcellularLocation>
</comment>
<keyword evidence="11" id="KW-0496">Mitochondrion</keyword>